<dbReference type="InterPro" id="IPR023091">
    <property type="entry name" value="MetalPrtase_cat_dom_sf_prd"/>
</dbReference>
<dbReference type="PANTHER" id="PTHR46986">
    <property type="entry name" value="ENDORIBONUCLEASE YBEY, CHLOROPLASTIC"/>
    <property type="match status" value="1"/>
</dbReference>
<sequence>MVSVVNRQRKYRVNARALARFAERVLRAIGRDGHTVTIALVGDRAMRQLNRDFRGVDRPTDVLAFPLGEPLEPNAPIHLGDVVISLETARRYAARWRLPLRRELRNLIIHGVLHLCGYDHETDNGEMRRLERRLRRALIP</sequence>
<dbReference type="GO" id="GO:0006364">
    <property type="term" value="P:rRNA processing"/>
    <property type="evidence" value="ECO:0007669"/>
    <property type="project" value="UniProtKB-UniRule"/>
</dbReference>
<keyword evidence="4 7" id="KW-0255">Endonuclease</keyword>
<evidence type="ECO:0000256" key="7">
    <source>
        <dbReference type="HAMAP-Rule" id="MF_00009"/>
    </source>
</evidence>
<evidence type="ECO:0000256" key="4">
    <source>
        <dbReference type="ARBA" id="ARBA00022759"/>
    </source>
</evidence>
<evidence type="ECO:0000256" key="1">
    <source>
        <dbReference type="ARBA" id="ARBA00010875"/>
    </source>
</evidence>
<dbReference type="Gene3D" id="3.40.390.30">
    <property type="entry name" value="Metalloproteases ('zincins'), catalytic domain"/>
    <property type="match status" value="1"/>
</dbReference>
<name>H5SIW5_9BACT</name>
<dbReference type="HAMAP" id="MF_00009">
    <property type="entry name" value="Endoribonucl_YbeY"/>
    <property type="match status" value="1"/>
</dbReference>
<dbReference type="EC" id="3.1.-.-" evidence="7"/>
<keyword evidence="7" id="KW-0698">rRNA processing</keyword>
<feature type="binding site" evidence="7">
    <location>
        <position position="110"/>
    </location>
    <ligand>
        <name>Zn(2+)</name>
        <dbReference type="ChEBI" id="CHEBI:29105"/>
        <note>catalytic</note>
    </ligand>
</feature>
<evidence type="ECO:0000313" key="8">
    <source>
        <dbReference type="EMBL" id="BAL56101.1"/>
    </source>
</evidence>
<feature type="binding site" evidence="7">
    <location>
        <position position="120"/>
    </location>
    <ligand>
        <name>Zn(2+)</name>
        <dbReference type="ChEBI" id="CHEBI:29105"/>
        <note>catalytic</note>
    </ligand>
</feature>
<dbReference type="GO" id="GO:0008270">
    <property type="term" value="F:zinc ion binding"/>
    <property type="evidence" value="ECO:0007669"/>
    <property type="project" value="UniProtKB-UniRule"/>
</dbReference>
<dbReference type="PANTHER" id="PTHR46986:SF1">
    <property type="entry name" value="ENDORIBONUCLEASE YBEY, CHLOROPLASTIC"/>
    <property type="match status" value="1"/>
</dbReference>
<dbReference type="Pfam" id="PF02130">
    <property type="entry name" value="YbeY"/>
    <property type="match status" value="1"/>
</dbReference>
<evidence type="ECO:0000256" key="6">
    <source>
        <dbReference type="ARBA" id="ARBA00022833"/>
    </source>
</evidence>
<comment type="similarity">
    <text evidence="1 7">Belongs to the endoribonuclease YbeY family.</text>
</comment>
<organism evidence="8">
    <name type="scientific">uncultured Acidobacteriota bacterium</name>
    <dbReference type="NCBI Taxonomy" id="171953"/>
    <lineage>
        <taxon>Bacteria</taxon>
        <taxon>Pseudomonadati</taxon>
        <taxon>Acidobacteriota</taxon>
        <taxon>environmental samples</taxon>
    </lineage>
</organism>
<evidence type="ECO:0000256" key="3">
    <source>
        <dbReference type="ARBA" id="ARBA00022723"/>
    </source>
</evidence>
<comment type="subcellular location">
    <subcellularLocation>
        <location evidence="7">Cytoplasm</location>
    </subcellularLocation>
</comment>
<reference evidence="8" key="1">
    <citation type="journal article" date="2005" name="Environ. Microbiol.">
        <title>Genetic and functional properties of uncultivated thermophilic crenarchaeotes from a subsurface gold mine as revealed by analysis of genome fragments.</title>
        <authorList>
            <person name="Nunoura T."/>
            <person name="Hirayama H."/>
            <person name="Takami H."/>
            <person name="Oida H."/>
            <person name="Nishi S."/>
            <person name="Shimamura S."/>
            <person name="Suzuki Y."/>
            <person name="Inagaki F."/>
            <person name="Takai K."/>
            <person name="Nealson K.H."/>
            <person name="Horikoshi K."/>
        </authorList>
    </citation>
    <scope>NUCLEOTIDE SEQUENCE</scope>
</reference>
<feature type="binding site" evidence="7">
    <location>
        <position position="114"/>
    </location>
    <ligand>
        <name>Zn(2+)</name>
        <dbReference type="ChEBI" id="CHEBI:29105"/>
        <note>catalytic</note>
    </ligand>
</feature>
<dbReference type="GO" id="GO:0004222">
    <property type="term" value="F:metalloendopeptidase activity"/>
    <property type="evidence" value="ECO:0007669"/>
    <property type="project" value="InterPro"/>
</dbReference>
<keyword evidence="3 7" id="KW-0479">Metal-binding</keyword>
<dbReference type="GO" id="GO:0005737">
    <property type="term" value="C:cytoplasm"/>
    <property type="evidence" value="ECO:0007669"/>
    <property type="project" value="UniProtKB-SubCell"/>
</dbReference>
<evidence type="ECO:0000256" key="2">
    <source>
        <dbReference type="ARBA" id="ARBA00022722"/>
    </source>
</evidence>
<dbReference type="GO" id="GO:0004521">
    <property type="term" value="F:RNA endonuclease activity"/>
    <property type="evidence" value="ECO:0007669"/>
    <property type="project" value="UniProtKB-UniRule"/>
</dbReference>
<keyword evidence="2 7" id="KW-0540">Nuclease</keyword>
<dbReference type="NCBIfam" id="TIGR00043">
    <property type="entry name" value="rRNA maturation RNase YbeY"/>
    <property type="match status" value="1"/>
</dbReference>
<keyword evidence="7" id="KW-0963">Cytoplasm</keyword>
<keyword evidence="6 7" id="KW-0862">Zinc</keyword>
<comment type="function">
    <text evidence="7">Single strand-specific metallo-endoribonuclease involved in late-stage 70S ribosome quality control and in maturation of the 3' terminus of the 16S rRNA.</text>
</comment>
<gene>
    <name evidence="7" type="primary">ybeY</name>
    <name evidence="8" type="ORF">HGMM_F34F02C38</name>
</gene>
<accession>H5SIW5</accession>
<dbReference type="InterPro" id="IPR002036">
    <property type="entry name" value="YbeY"/>
</dbReference>
<dbReference type="SUPFAM" id="SSF55486">
    <property type="entry name" value="Metalloproteases ('zincins'), catalytic domain"/>
    <property type="match status" value="1"/>
</dbReference>
<dbReference type="AlphaFoldDB" id="H5SIW5"/>
<reference evidence="8" key="2">
    <citation type="journal article" date="2012" name="PLoS ONE">
        <title>A Deeply Branching Thermophilic Bacterium with an Ancient Acetyl-CoA Pathway Dominates a Subsurface Ecosystem.</title>
        <authorList>
            <person name="Takami H."/>
            <person name="Noguchi H."/>
            <person name="Takaki Y."/>
            <person name="Uchiyama I."/>
            <person name="Toyoda A."/>
            <person name="Nishi S."/>
            <person name="Chee G.-J."/>
            <person name="Arai W."/>
            <person name="Nunoura T."/>
            <person name="Itoh T."/>
            <person name="Hattori M."/>
            <person name="Takai K."/>
        </authorList>
    </citation>
    <scope>NUCLEOTIDE SEQUENCE</scope>
</reference>
<keyword evidence="5 7" id="KW-0378">Hydrolase</keyword>
<proteinExistence type="inferred from homology"/>
<protein>
    <recommendedName>
        <fullName evidence="7">Endoribonuclease YbeY</fullName>
        <ecNumber evidence="7">3.1.-.-</ecNumber>
    </recommendedName>
</protein>
<comment type="cofactor">
    <cofactor evidence="7">
        <name>Zn(2+)</name>
        <dbReference type="ChEBI" id="CHEBI:29105"/>
    </cofactor>
    <text evidence="7">Binds 1 zinc ion.</text>
</comment>
<dbReference type="EMBL" id="AP011737">
    <property type="protein sequence ID" value="BAL56101.1"/>
    <property type="molecule type" value="Genomic_DNA"/>
</dbReference>
<evidence type="ECO:0000256" key="5">
    <source>
        <dbReference type="ARBA" id="ARBA00022801"/>
    </source>
</evidence>
<keyword evidence="7" id="KW-0690">Ribosome biogenesis</keyword>